<dbReference type="Pfam" id="PF07714">
    <property type="entry name" value="PK_Tyr_Ser-Thr"/>
    <property type="match status" value="1"/>
</dbReference>
<dbReference type="InterPro" id="IPR011009">
    <property type="entry name" value="Kinase-like_dom_sf"/>
</dbReference>
<feature type="domain" description="Protein kinase" evidence="2">
    <location>
        <begin position="628"/>
        <end position="897"/>
    </location>
</feature>
<feature type="compositionally biased region" description="Gly residues" evidence="1">
    <location>
        <begin position="918"/>
        <end position="927"/>
    </location>
</feature>
<dbReference type="AlphaFoldDB" id="A0A8J4FBY6"/>
<evidence type="ECO:0000313" key="3">
    <source>
        <dbReference type="EMBL" id="GIL64695.1"/>
    </source>
</evidence>
<feature type="region of interest" description="Disordered" evidence="1">
    <location>
        <begin position="313"/>
        <end position="332"/>
    </location>
</feature>
<proteinExistence type="predicted"/>
<comment type="caution">
    <text evidence="3">The sequence shown here is derived from an EMBL/GenBank/DDBJ whole genome shotgun (WGS) entry which is preliminary data.</text>
</comment>
<name>A0A8J4FBY6_9CHLO</name>
<dbReference type="Gene3D" id="3.30.200.20">
    <property type="entry name" value="Phosphorylase Kinase, domain 1"/>
    <property type="match status" value="1"/>
</dbReference>
<dbReference type="InterPro" id="IPR000719">
    <property type="entry name" value="Prot_kinase_dom"/>
</dbReference>
<protein>
    <recommendedName>
        <fullName evidence="2">Protein kinase domain-containing protein</fullName>
    </recommendedName>
</protein>
<keyword evidence="4" id="KW-1185">Reference proteome</keyword>
<dbReference type="InterPro" id="IPR001245">
    <property type="entry name" value="Ser-Thr/Tyr_kinase_cat_dom"/>
</dbReference>
<dbReference type="PROSITE" id="PS50011">
    <property type="entry name" value="PROTEIN_KINASE_DOM"/>
    <property type="match status" value="1"/>
</dbReference>
<dbReference type="EMBL" id="BNCO01000069">
    <property type="protein sequence ID" value="GIL64695.1"/>
    <property type="molecule type" value="Genomic_DNA"/>
</dbReference>
<sequence length="1098" mass="112988">MLRRLCGNCGRLSTRVPDDCNEHAESKRPNDRGNAPITCANEAVPSISSPSAAPLVDVDALLKEAASVMQQQSDTRGHGDLNLLALVPFRTLLSEIQLEERLGSGAGGTTWKCRWRTTIVAIKLMVSTSVDQLRASSREAVCSRIVSHPCVVQCYAINIARLTEQDMDLLTTAAFPQIAAHGEAGGTNNSQGPLLCLGTSPSGELGAAAMQSHIQRLDQPQAQSHLGPGWVLAQEGGVPVGLRVQESTRIRSFKAAEAAGAFPTPQQSGQLEVCSVIAASAAESSGVEMVAPRIRTRGEGGTSGMPDVAARAVASNASVPPPSPALANPNEVGDTNDSVLLLLRAAVGAPLSDRLEHTLAHSPRDFDTADAQGTRLELPRRQPQQQQVQLSPSLSFAGRGTVSSAAATSDAVGGSVAVADTSGAATVAPCDVPAPWASRSESLLLDLDPEDQTAVLREELLRLGAAPGKFLTTIIMEWCDGGTLHDEFTFRGPQPGRLGLRRSGLASGHLLRGLGPTVGGGGGSGSLCDPVLQNCSLASDQLVKLGRAGSGGAGRAVNSGSLFGPAYASESAAAISPDTSPEVLCVRGSCGYASGAVATAGTASPRSIYSTFRSSMPGVLPLSSSALYSTLGGVGATAFRSGQQPHLGHFHSGHCRPSGQLSSVPAISFARLMMLQPMQSQLQKHQPVGDPPSAVGSTGPAPDAAADAATGGAGNGVATSCSASLWDVATSGRTAVLLRCALEVAQGMSYLHSLNLAHGDLTPKNVLLKSTATSRRGFTCKISDFGLSNPTNTGDCRPADTSQWGTLVYMAPEVLTGRGTLKQADVYSFGAILWHMCTGRPPHQDLRPAQILVGLATGDLQLTWPDWADPGVVRIGKACMDRDPSKRPQFEEIVRFLLGEIAARSRRRRAANRACSPGRGGSGGGAAAGAAAAPSPAYSIPAAAAAVTMTDTGQPPVSQCQRRVAPSRIAGGGATTAPPLGDLHLAPSLPPPSPFLVPPQHPQYIHSGTQQLRTLGGCSKSQPPHYHQAISVGAHCCEWQPVEMPLPASGSISRERAAASLVTATAATGGVATVGTIGGECSGGSNGTGVGTLEERAY</sequence>
<dbReference type="PANTHER" id="PTHR44329:SF214">
    <property type="entry name" value="PROTEIN KINASE DOMAIN-CONTAINING PROTEIN"/>
    <property type="match status" value="1"/>
</dbReference>
<evidence type="ECO:0000256" key="1">
    <source>
        <dbReference type="SAM" id="MobiDB-lite"/>
    </source>
</evidence>
<dbReference type="PANTHER" id="PTHR44329">
    <property type="entry name" value="SERINE/THREONINE-PROTEIN KINASE TNNI3K-RELATED"/>
    <property type="match status" value="1"/>
</dbReference>
<dbReference type="GO" id="GO:0004674">
    <property type="term" value="F:protein serine/threonine kinase activity"/>
    <property type="evidence" value="ECO:0007669"/>
    <property type="project" value="TreeGrafter"/>
</dbReference>
<organism evidence="3 4">
    <name type="scientific">Volvox africanus</name>
    <dbReference type="NCBI Taxonomy" id="51714"/>
    <lineage>
        <taxon>Eukaryota</taxon>
        <taxon>Viridiplantae</taxon>
        <taxon>Chlorophyta</taxon>
        <taxon>core chlorophytes</taxon>
        <taxon>Chlorophyceae</taxon>
        <taxon>CS clade</taxon>
        <taxon>Chlamydomonadales</taxon>
        <taxon>Volvocaceae</taxon>
        <taxon>Volvox</taxon>
    </lineage>
</organism>
<feature type="compositionally biased region" description="Low complexity" evidence="1">
    <location>
        <begin position="698"/>
        <end position="710"/>
    </location>
</feature>
<dbReference type="SUPFAM" id="SSF56112">
    <property type="entry name" value="Protein kinase-like (PK-like)"/>
    <property type="match status" value="1"/>
</dbReference>
<evidence type="ECO:0000313" key="4">
    <source>
        <dbReference type="Proteomes" id="UP000747399"/>
    </source>
</evidence>
<evidence type="ECO:0000259" key="2">
    <source>
        <dbReference type="PROSITE" id="PS50011"/>
    </source>
</evidence>
<feature type="region of interest" description="Disordered" evidence="1">
    <location>
        <begin position="910"/>
        <end position="932"/>
    </location>
</feature>
<reference evidence="3" key="1">
    <citation type="journal article" date="2021" name="Proc. Natl. Acad. Sci. U.S.A.">
        <title>Three genomes in the algal genus Volvox reveal the fate of a haploid sex-determining region after a transition to homothallism.</title>
        <authorList>
            <person name="Yamamoto K."/>
            <person name="Hamaji T."/>
            <person name="Kawai-Toyooka H."/>
            <person name="Matsuzaki R."/>
            <person name="Takahashi F."/>
            <person name="Nishimura Y."/>
            <person name="Kawachi M."/>
            <person name="Noguchi H."/>
            <person name="Minakuchi Y."/>
            <person name="Umen J.G."/>
            <person name="Toyoda A."/>
            <person name="Nozaki H."/>
        </authorList>
    </citation>
    <scope>NUCLEOTIDE SEQUENCE</scope>
    <source>
        <strain evidence="3">NIES-3780</strain>
    </source>
</reference>
<dbReference type="Gene3D" id="1.10.510.10">
    <property type="entry name" value="Transferase(Phosphotransferase) domain 1"/>
    <property type="match status" value="1"/>
</dbReference>
<dbReference type="GO" id="GO:0005524">
    <property type="term" value="F:ATP binding"/>
    <property type="evidence" value="ECO:0007669"/>
    <property type="project" value="InterPro"/>
</dbReference>
<accession>A0A8J4FBY6</accession>
<feature type="region of interest" description="Disordered" evidence="1">
    <location>
        <begin position="680"/>
        <end position="710"/>
    </location>
</feature>
<dbReference type="InterPro" id="IPR051681">
    <property type="entry name" value="Ser/Thr_Kinases-Pseudokinases"/>
</dbReference>
<dbReference type="Proteomes" id="UP000747399">
    <property type="component" value="Unassembled WGS sequence"/>
</dbReference>
<gene>
    <name evidence="3" type="ORF">Vafri_18550</name>
</gene>